<dbReference type="InterPro" id="IPR050332">
    <property type="entry name" value="GPCR_2"/>
</dbReference>
<dbReference type="InterPro" id="IPR001879">
    <property type="entry name" value="GPCR_2_extracellular_dom"/>
</dbReference>
<keyword evidence="2" id="KW-0812">Transmembrane</keyword>
<dbReference type="OrthoDB" id="5967113at2759"/>
<dbReference type="PROSITE" id="PS00649">
    <property type="entry name" value="G_PROTEIN_RECEP_F2_1"/>
    <property type="match status" value="1"/>
</dbReference>
<dbReference type="Gene3D" id="1.20.1070.10">
    <property type="entry name" value="Rhodopsin 7-helix transmembrane proteins"/>
    <property type="match status" value="1"/>
</dbReference>
<feature type="region of interest" description="Disordered" evidence="1">
    <location>
        <begin position="608"/>
        <end position="631"/>
    </location>
</feature>
<feature type="signal peptide" evidence="3">
    <location>
        <begin position="1"/>
        <end position="20"/>
    </location>
</feature>
<feature type="chain" id="PRO_5040240465" description="G-protein coupled receptors family 2 profile 1 domain-containing protein" evidence="3">
    <location>
        <begin position="21"/>
        <end position="631"/>
    </location>
</feature>
<keyword evidence="6" id="KW-1185">Reference proteome</keyword>
<dbReference type="Pfam" id="PF02793">
    <property type="entry name" value="HRM"/>
    <property type="match status" value="1"/>
</dbReference>
<dbReference type="InterPro" id="IPR036445">
    <property type="entry name" value="GPCR_2_extracell_dom_sf"/>
</dbReference>
<reference evidence="5" key="1">
    <citation type="submission" date="2022-01" db="EMBL/GenBank/DDBJ databases">
        <authorList>
            <person name="King R."/>
        </authorList>
    </citation>
    <scope>NUCLEOTIDE SEQUENCE</scope>
</reference>
<dbReference type="Gene3D" id="4.10.1240.10">
    <property type="entry name" value="GPCR, family 2, extracellular hormone receptor domain"/>
    <property type="match status" value="1"/>
</dbReference>
<evidence type="ECO:0000313" key="5">
    <source>
        <dbReference type="EMBL" id="CAG9802842.1"/>
    </source>
</evidence>
<evidence type="ECO:0000256" key="1">
    <source>
        <dbReference type="SAM" id="MobiDB-lite"/>
    </source>
</evidence>
<dbReference type="Proteomes" id="UP001153620">
    <property type="component" value="Chromosome 2"/>
</dbReference>
<feature type="transmembrane region" description="Helical" evidence="2">
    <location>
        <begin position="203"/>
        <end position="230"/>
    </location>
</feature>
<evidence type="ECO:0000313" key="6">
    <source>
        <dbReference type="Proteomes" id="UP001153620"/>
    </source>
</evidence>
<evidence type="ECO:0000256" key="3">
    <source>
        <dbReference type="SAM" id="SignalP"/>
    </source>
</evidence>
<dbReference type="PANTHER" id="PTHR45620">
    <property type="entry name" value="PDF RECEPTOR-LIKE PROTEIN-RELATED"/>
    <property type="match status" value="1"/>
</dbReference>
<dbReference type="GO" id="GO:0007188">
    <property type="term" value="P:adenylate cyclase-modulating G protein-coupled receptor signaling pathway"/>
    <property type="evidence" value="ECO:0007669"/>
    <property type="project" value="TreeGrafter"/>
</dbReference>
<feature type="transmembrane region" description="Helical" evidence="2">
    <location>
        <begin position="279"/>
        <end position="298"/>
    </location>
</feature>
<dbReference type="PANTHER" id="PTHR45620:SF42">
    <property type="entry name" value="G-PROTEIN COUPLED RECEPTOR SEB-2"/>
    <property type="match status" value="1"/>
</dbReference>
<dbReference type="SUPFAM" id="SSF111418">
    <property type="entry name" value="Hormone receptor domain"/>
    <property type="match status" value="1"/>
</dbReference>
<dbReference type="PROSITE" id="PS50227">
    <property type="entry name" value="G_PROTEIN_RECEP_F2_3"/>
    <property type="match status" value="1"/>
</dbReference>
<evidence type="ECO:0000259" key="4">
    <source>
        <dbReference type="PROSITE" id="PS50227"/>
    </source>
</evidence>
<evidence type="ECO:0000256" key="2">
    <source>
        <dbReference type="SAM" id="Phobius"/>
    </source>
</evidence>
<sequence length="631" mass="72591">MNYNLYLIIALLININRTECASDGKGCQFNDAIFNPKVFHNNAYWKCYENFSDKNRLQKVYCLVEHDALNFTVPGFVIREQCVPFDYRSSSISELVQSSLSNETYALWIKCCHDAENCCNQMMNNFQGENFFSTCDAHWDGTSCFMETNPGDFVKMPCPHYIKKYDDSECEYSYEKICQPNGTWTKNDFTQCYESERLRNFTLWHLIILSITLIFCLPPILSFTLCIWCYGKHMKALVALIIFVTLRSILKLALVSMVYNDSMTLTANSLICKTLVALTHFTGTMSYTCLSMMALKLLEIVKKWSSGNWGMFMLMSMGLLLSILSTVIWSFAMKIFSNKLCWAVDGDFHWIYDVVRVCILVVAVVFFVLCFSHQSKQHDIHMLLFLKIFIVLVSIFTLPIILSLFSSIIGLCRWEDAYKFMYEFLEFLQIFALCLVYFIPFPKASSWSSSKISSQNSNASLASSRLSHHRNDTAYSHWNDAVVYANSSVCYDNDIVYENISTLPEPYKADNNENVNHSRNSSNQRHTIRQVMLRAKKNLPHVDNVAPRKLSAPPIPIPKIIPNQILDDVQLFDAYYRSLDSVCTSSDSNDQVESSNKRISIKNISKVFMPRPSHHKNSSNDATSNDIEKFM</sequence>
<reference evidence="5" key="2">
    <citation type="submission" date="2022-10" db="EMBL/GenBank/DDBJ databases">
        <authorList>
            <consortium name="ENA_rothamsted_submissions"/>
            <consortium name="culmorum"/>
            <person name="King R."/>
        </authorList>
    </citation>
    <scope>NUCLEOTIDE SEQUENCE</scope>
</reference>
<feature type="transmembrane region" description="Helical" evidence="2">
    <location>
        <begin position="420"/>
        <end position="441"/>
    </location>
</feature>
<feature type="transmembrane region" description="Helical" evidence="2">
    <location>
        <begin position="384"/>
        <end position="408"/>
    </location>
</feature>
<keyword evidence="2" id="KW-0472">Membrane</keyword>
<protein>
    <recommendedName>
        <fullName evidence="4">G-protein coupled receptors family 2 profile 1 domain-containing protein</fullName>
    </recommendedName>
</protein>
<dbReference type="InterPro" id="IPR017983">
    <property type="entry name" value="GPCR_2_secretin-like_CS"/>
</dbReference>
<feature type="transmembrane region" description="Helical" evidence="2">
    <location>
        <begin position="237"/>
        <end position="259"/>
    </location>
</feature>
<dbReference type="GO" id="GO:0005886">
    <property type="term" value="C:plasma membrane"/>
    <property type="evidence" value="ECO:0007669"/>
    <property type="project" value="TreeGrafter"/>
</dbReference>
<keyword evidence="3" id="KW-0732">Signal</keyword>
<accession>A0A9N9RT68</accession>
<feature type="transmembrane region" description="Helical" evidence="2">
    <location>
        <begin position="310"/>
        <end position="331"/>
    </location>
</feature>
<gene>
    <name evidence="5" type="ORF">CHIRRI_LOCUS5747</name>
</gene>
<dbReference type="EMBL" id="OU895878">
    <property type="protein sequence ID" value="CAG9802842.1"/>
    <property type="molecule type" value="Genomic_DNA"/>
</dbReference>
<proteinExistence type="predicted"/>
<organism evidence="5 6">
    <name type="scientific">Chironomus riparius</name>
    <dbReference type="NCBI Taxonomy" id="315576"/>
    <lineage>
        <taxon>Eukaryota</taxon>
        <taxon>Metazoa</taxon>
        <taxon>Ecdysozoa</taxon>
        <taxon>Arthropoda</taxon>
        <taxon>Hexapoda</taxon>
        <taxon>Insecta</taxon>
        <taxon>Pterygota</taxon>
        <taxon>Neoptera</taxon>
        <taxon>Endopterygota</taxon>
        <taxon>Diptera</taxon>
        <taxon>Nematocera</taxon>
        <taxon>Chironomoidea</taxon>
        <taxon>Chironomidae</taxon>
        <taxon>Chironominae</taxon>
        <taxon>Chironomus</taxon>
    </lineage>
</organism>
<dbReference type="AlphaFoldDB" id="A0A9N9RT68"/>
<name>A0A9N9RT68_9DIPT</name>
<feature type="domain" description="G-protein coupled receptors family 2 profile 1" evidence="4">
    <location>
        <begin position="117"/>
        <end position="196"/>
    </location>
</feature>
<dbReference type="GO" id="GO:0008528">
    <property type="term" value="F:G protein-coupled peptide receptor activity"/>
    <property type="evidence" value="ECO:0007669"/>
    <property type="project" value="TreeGrafter"/>
</dbReference>
<keyword evidence="2" id="KW-1133">Transmembrane helix</keyword>
<feature type="transmembrane region" description="Helical" evidence="2">
    <location>
        <begin position="351"/>
        <end position="372"/>
    </location>
</feature>